<keyword evidence="5 6" id="KW-0472">Membrane</keyword>
<feature type="transmembrane region" description="Helical" evidence="6">
    <location>
        <begin position="222"/>
        <end position="246"/>
    </location>
</feature>
<evidence type="ECO:0000313" key="8">
    <source>
        <dbReference type="Proteomes" id="UP000289465"/>
    </source>
</evidence>
<gene>
    <name evidence="7" type="primary">alx_2</name>
    <name evidence="7" type="ORF">AVE30378_04225</name>
</gene>
<accession>A0A446CS76</accession>
<feature type="transmembrane region" description="Helical" evidence="6">
    <location>
        <begin position="309"/>
        <end position="328"/>
    </location>
</feature>
<name>A0A446CS76_9BURK</name>
<dbReference type="NCBIfam" id="TIGR03718">
    <property type="entry name" value="R_switched_Alx"/>
    <property type="match status" value="1"/>
</dbReference>
<proteinExistence type="inferred from homology"/>
<evidence type="ECO:0000256" key="3">
    <source>
        <dbReference type="ARBA" id="ARBA00022692"/>
    </source>
</evidence>
<keyword evidence="4 6" id="KW-1133">Transmembrane helix</keyword>
<sequence>MGPFEQERNIMETLMTFLAADFLGTPAWSWLLFLGIVVALLAFDLGVLHKEDREIGVRESLLLSAGYITAALLFGAWVWWQMGAASGMAYYTGFMIEKSLSMDNVFVIALIFSFFAIPRQYQHRVLFWGILGVIVLRAIMIGLGAALVSNFGWLLYVFGVFLVFTGIKMWMIADQTPDIASNPILKFLKRRMRVTDGLRGNAFWVREIDPATSKTVRWATPLLLALVLIEFVDLLFAVDSVPAIFAITTDPFIVYTSNIFAILGLRALYFALAAMIHRFHYLKYALALVLVFIGTKIFLVGFIGKVPAAVSLSVTFGLIAGGVAFSLWKTRSERAKPELAAE</sequence>
<dbReference type="GO" id="GO:0016020">
    <property type="term" value="C:membrane"/>
    <property type="evidence" value="ECO:0007669"/>
    <property type="project" value="UniProtKB-SubCell"/>
</dbReference>
<evidence type="ECO:0000256" key="4">
    <source>
        <dbReference type="ARBA" id="ARBA00022989"/>
    </source>
</evidence>
<feature type="transmembrane region" description="Helical" evidence="6">
    <location>
        <begin position="60"/>
        <end position="80"/>
    </location>
</feature>
<comment type="similarity">
    <text evidence="2">Belongs to the TerC family.</text>
</comment>
<dbReference type="Proteomes" id="UP000289465">
    <property type="component" value="Unassembled WGS sequence"/>
</dbReference>
<evidence type="ECO:0000256" key="5">
    <source>
        <dbReference type="ARBA" id="ARBA00023136"/>
    </source>
</evidence>
<keyword evidence="3 6" id="KW-0812">Transmembrane</keyword>
<evidence type="ECO:0000313" key="7">
    <source>
        <dbReference type="EMBL" id="SSW70702.1"/>
    </source>
</evidence>
<dbReference type="InterPro" id="IPR005496">
    <property type="entry name" value="Integral_membrane_TerC"/>
</dbReference>
<dbReference type="PANTHER" id="PTHR30238">
    <property type="entry name" value="MEMBRANE BOUND PREDICTED REDOX MODULATOR"/>
    <property type="match status" value="1"/>
</dbReference>
<reference evidence="7 8" key="1">
    <citation type="submission" date="2018-07" db="EMBL/GenBank/DDBJ databases">
        <authorList>
            <person name="Peeters C."/>
        </authorList>
    </citation>
    <scope>NUCLEOTIDE SEQUENCE [LARGE SCALE GENOMIC DNA]</scope>
    <source>
        <strain evidence="7 8">LMG 30378</strain>
    </source>
</reference>
<feature type="transmembrane region" description="Helical" evidence="6">
    <location>
        <begin position="252"/>
        <end position="272"/>
    </location>
</feature>
<dbReference type="AlphaFoldDB" id="A0A446CS76"/>
<evidence type="ECO:0000256" key="2">
    <source>
        <dbReference type="ARBA" id="ARBA00007511"/>
    </source>
</evidence>
<protein>
    <submittedName>
        <fullName evidence="7">Inner membrane protein alx</fullName>
    </submittedName>
</protein>
<feature type="transmembrane region" description="Helical" evidence="6">
    <location>
        <begin position="125"/>
        <end position="147"/>
    </location>
</feature>
<feature type="transmembrane region" description="Helical" evidence="6">
    <location>
        <begin position="27"/>
        <end position="48"/>
    </location>
</feature>
<feature type="transmembrane region" description="Helical" evidence="6">
    <location>
        <begin position="284"/>
        <end position="303"/>
    </location>
</feature>
<feature type="transmembrane region" description="Helical" evidence="6">
    <location>
        <begin position="100"/>
        <end position="118"/>
    </location>
</feature>
<comment type="subcellular location">
    <subcellularLocation>
        <location evidence="1">Membrane</location>
        <topology evidence="1">Multi-pass membrane protein</topology>
    </subcellularLocation>
</comment>
<dbReference type="EMBL" id="UFQC01000025">
    <property type="protein sequence ID" value="SSW70702.1"/>
    <property type="molecule type" value="Genomic_DNA"/>
</dbReference>
<feature type="transmembrane region" description="Helical" evidence="6">
    <location>
        <begin position="153"/>
        <end position="173"/>
    </location>
</feature>
<dbReference type="PANTHER" id="PTHR30238:SF0">
    <property type="entry name" value="THYLAKOID MEMBRANE PROTEIN TERC, CHLOROPLASTIC"/>
    <property type="match status" value="1"/>
</dbReference>
<organism evidence="7 8">
    <name type="scientific">Achromobacter veterisilvae</name>
    <dbReference type="NCBI Taxonomy" id="2069367"/>
    <lineage>
        <taxon>Bacteria</taxon>
        <taxon>Pseudomonadati</taxon>
        <taxon>Pseudomonadota</taxon>
        <taxon>Betaproteobacteria</taxon>
        <taxon>Burkholderiales</taxon>
        <taxon>Alcaligenaceae</taxon>
        <taxon>Achromobacter</taxon>
    </lineage>
</organism>
<evidence type="ECO:0000256" key="1">
    <source>
        <dbReference type="ARBA" id="ARBA00004141"/>
    </source>
</evidence>
<evidence type="ECO:0000256" key="6">
    <source>
        <dbReference type="SAM" id="Phobius"/>
    </source>
</evidence>
<dbReference type="Pfam" id="PF03741">
    <property type="entry name" value="TerC"/>
    <property type="match status" value="1"/>
</dbReference>
<dbReference type="InterPro" id="IPR022369">
    <property type="entry name" value="Integral_membrane_TerC_rswitch"/>
</dbReference>